<feature type="domain" description="Putative zinc-finger" evidence="4">
    <location>
        <begin position="8"/>
        <end position="41"/>
    </location>
</feature>
<keyword evidence="3" id="KW-0472">Membrane</keyword>
<evidence type="ECO:0000313" key="5">
    <source>
        <dbReference type="EMBL" id="MFD2759908.1"/>
    </source>
</evidence>
<dbReference type="Gene3D" id="1.10.10.1320">
    <property type="entry name" value="Anti-sigma factor, zinc-finger domain"/>
    <property type="match status" value="1"/>
</dbReference>
<dbReference type="InterPro" id="IPR027383">
    <property type="entry name" value="Znf_put"/>
</dbReference>
<dbReference type="Proteomes" id="UP001597502">
    <property type="component" value="Unassembled WGS sequence"/>
</dbReference>
<proteinExistence type="inferred from homology"/>
<reference evidence="6" key="1">
    <citation type="journal article" date="2019" name="Int. J. Syst. Evol. Microbiol.">
        <title>The Global Catalogue of Microorganisms (GCM) 10K type strain sequencing project: providing services to taxonomists for standard genome sequencing and annotation.</title>
        <authorList>
            <consortium name="The Broad Institute Genomics Platform"/>
            <consortium name="The Broad Institute Genome Sequencing Center for Infectious Disease"/>
            <person name="Wu L."/>
            <person name="Ma J."/>
        </authorList>
    </citation>
    <scope>NUCLEOTIDE SEQUENCE [LARGE SCALE GENOMIC DNA]</scope>
    <source>
        <strain evidence="6">TISTR 1535</strain>
    </source>
</reference>
<evidence type="ECO:0000256" key="1">
    <source>
        <dbReference type="ARBA" id="ARBA00024353"/>
    </source>
</evidence>
<keyword evidence="6" id="KW-1185">Reference proteome</keyword>
<keyword evidence="3" id="KW-0812">Transmembrane</keyword>
<dbReference type="Pfam" id="PF13490">
    <property type="entry name" value="zf-HC2"/>
    <property type="match status" value="1"/>
</dbReference>
<evidence type="ECO:0000259" key="4">
    <source>
        <dbReference type="Pfam" id="PF13490"/>
    </source>
</evidence>
<gene>
    <name evidence="5" type="ORF">ACFSUO_02785</name>
</gene>
<name>A0ABW5V1Q1_9BACI</name>
<evidence type="ECO:0000256" key="3">
    <source>
        <dbReference type="SAM" id="Phobius"/>
    </source>
</evidence>
<keyword evidence="3" id="KW-1133">Transmembrane helix</keyword>
<protein>
    <recommendedName>
        <fullName evidence="2">Anti-sigma-W factor RsiW</fullName>
    </recommendedName>
</protein>
<dbReference type="InterPro" id="IPR041916">
    <property type="entry name" value="Anti_sigma_zinc_sf"/>
</dbReference>
<organism evidence="5 6">
    <name type="scientific">Lentibacillus juripiscarius</name>
    <dbReference type="NCBI Taxonomy" id="257446"/>
    <lineage>
        <taxon>Bacteria</taxon>
        <taxon>Bacillati</taxon>
        <taxon>Bacillota</taxon>
        <taxon>Bacilli</taxon>
        <taxon>Bacillales</taxon>
        <taxon>Bacillaceae</taxon>
        <taxon>Lentibacillus</taxon>
    </lineage>
</organism>
<comment type="caution">
    <text evidence="5">The sequence shown here is derived from an EMBL/GenBank/DDBJ whole genome shotgun (WGS) entry which is preliminary data.</text>
</comment>
<evidence type="ECO:0000256" key="2">
    <source>
        <dbReference type="ARBA" id="ARBA00024438"/>
    </source>
</evidence>
<dbReference type="RefSeq" id="WP_382390864.1">
    <property type="nucleotide sequence ID" value="NZ_JBHUNA010000005.1"/>
</dbReference>
<feature type="transmembrane region" description="Helical" evidence="3">
    <location>
        <begin position="89"/>
        <end position="111"/>
    </location>
</feature>
<comment type="similarity">
    <text evidence="1">Belongs to the zinc-associated anti-sigma factor (ZAS) superfamily. Anti-sigma-W factor family.</text>
</comment>
<accession>A0ABW5V1Q1</accession>
<evidence type="ECO:0000313" key="6">
    <source>
        <dbReference type="Proteomes" id="UP001597502"/>
    </source>
</evidence>
<dbReference type="EMBL" id="JBHUNA010000005">
    <property type="protein sequence ID" value="MFD2759908.1"/>
    <property type="molecule type" value="Genomic_DNA"/>
</dbReference>
<sequence>MISLNCSKESVGLMHKYLDGDITRQEEEQLRIHLQGCELCQKHFHELKRAVTLVQSTEQVTAPADFTTKVMQRLPEEKKRMGYLRWFKTHPALTAAAIFVILMFGGVLSAWNENNSLVVSKQENLVIRGDTVIVPEGETVEGELIVKNGNLRIDGTVDGNVVLVNGELITDEASNGSGLMASAGEVNGELKQVDALFEWMWFHLKDIIKSIFSLKQIWITPLKQ</sequence>